<proteinExistence type="predicted"/>
<dbReference type="Proteomes" id="UP000034690">
    <property type="component" value="Unassembled WGS sequence"/>
</dbReference>
<gene>
    <name evidence="3" type="ORF">UT40_C0027G0004</name>
</gene>
<evidence type="ECO:0000256" key="1">
    <source>
        <dbReference type="SAM" id="Phobius"/>
    </source>
</evidence>
<evidence type="ECO:0000313" key="3">
    <source>
        <dbReference type="EMBL" id="KKR12424.1"/>
    </source>
</evidence>
<dbReference type="NCBIfam" id="NF033510">
    <property type="entry name" value="Ca_tandemer"/>
    <property type="match status" value="2"/>
</dbReference>
<feature type="domain" description="Bacterial Ig" evidence="2">
    <location>
        <begin position="106"/>
        <end position="164"/>
    </location>
</feature>
<accession>A0A0G0N8B6</accession>
<keyword evidence="1" id="KW-0812">Transmembrane</keyword>
<organism evidence="3 4">
    <name type="scientific">Candidatus Woesebacteria bacterium GW2011_GWA1_39_21b</name>
    <dbReference type="NCBI Taxonomy" id="1618551"/>
    <lineage>
        <taxon>Bacteria</taxon>
        <taxon>Candidatus Woeseibacteriota</taxon>
    </lineage>
</organism>
<keyword evidence="1" id="KW-1133">Transmembrane helix</keyword>
<dbReference type="Pfam" id="PF09136">
    <property type="entry name" value="Glucodextran_B"/>
    <property type="match status" value="1"/>
</dbReference>
<dbReference type="Gene3D" id="2.60.40.10">
    <property type="entry name" value="Immunoglobulins"/>
    <property type="match status" value="2"/>
</dbReference>
<comment type="caution">
    <text evidence="3">The sequence shown here is derived from an EMBL/GenBank/DDBJ whole genome shotgun (WGS) entry which is preliminary data.</text>
</comment>
<feature type="transmembrane region" description="Helical" evidence="1">
    <location>
        <begin position="42"/>
        <end position="65"/>
    </location>
</feature>
<keyword evidence="1" id="KW-0472">Membrane</keyword>
<dbReference type="InterPro" id="IPR041498">
    <property type="entry name" value="Big_6"/>
</dbReference>
<dbReference type="AlphaFoldDB" id="A0A0G0N8B6"/>
<name>A0A0G0N8B6_9BACT</name>
<dbReference type="Pfam" id="PF17936">
    <property type="entry name" value="Big_6"/>
    <property type="match status" value="1"/>
</dbReference>
<dbReference type="InterPro" id="IPR013783">
    <property type="entry name" value="Ig-like_fold"/>
</dbReference>
<sequence length="260" mass="28229">MVERRYRKPQVVGSIPTLGSYKMRRAYSRLQSVEEKRNLRKAILFIALSGVAVIVLVFIGIPLFGRFTVFFSDLKGGGKTTNQSDTIPPGPPRFNSFPAFTNQQVMAVTGSSETGATVKLTFNGNAQEVLADKDGNFSFNLQLLNGENTFSAIAQDASGNQSQVSKEYSITFDNKPPDLNVTAPSDGSSYFGSNQRQITIQGTTEVGCQVVINDRITSVDDSGNFQYTTTLNDGSNSFAVKSTDQAGNTTQKDITLNFTP</sequence>
<dbReference type="EMBL" id="LBWQ01000027">
    <property type="protein sequence ID" value="KKR12424.1"/>
    <property type="molecule type" value="Genomic_DNA"/>
</dbReference>
<evidence type="ECO:0000259" key="2">
    <source>
        <dbReference type="Pfam" id="PF17936"/>
    </source>
</evidence>
<evidence type="ECO:0000313" key="4">
    <source>
        <dbReference type="Proteomes" id="UP000034690"/>
    </source>
</evidence>
<protein>
    <recommendedName>
        <fullName evidence="2">Bacterial Ig domain-containing protein</fullName>
    </recommendedName>
</protein>
<reference evidence="3 4" key="1">
    <citation type="journal article" date="2015" name="Nature">
        <title>rRNA introns, odd ribosomes, and small enigmatic genomes across a large radiation of phyla.</title>
        <authorList>
            <person name="Brown C.T."/>
            <person name="Hug L.A."/>
            <person name="Thomas B.C."/>
            <person name="Sharon I."/>
            <person name="Castelle C.J."/>
            <person name="Singh A."/>
            <person name="Wilkins M.J."/>
            <person name="Williams K.H."/>
            <person name="Banfield J.F."/>
        </authorList>
    </citation>
    <scope>NUCLEOTIDE SEQUENCE [LARGE SCALE GENOMIC DNA]</scope>
</reference>